<evidence type="ECO:0000313" key="1">
    <source>
        <dbReference type="EMBL" id="KAJ7986482.1"/>
    </source>
</evidence>
<organism evidence="1 2">
    <name type="scientific">Dallia pectoralis</name>
    <name type="common">Alaska blackfish</name>
    <dbReference type="NCBI Taxonomy" id="75939"/>
    <lineage>
        <taxon>Eukaryota</taxon>
        <taxon>Metazoa</taxon>
        <taxon>Chordata</taxon>
        <taxon>Craniata</taxon>
        <taxon>Vertebrata</taxon>
        <taxon>Euteleostomi</taxon>
        <taxon>Actinopterygii</taxon>
        <taxon>Neopterygii</taxon>
        <taxon>Teleostei</taxon>
        <taxon>Protacanthopterygii</taxon>
        <taxon>Esociformes</taxon>
        <taxon>Umbridae</taxon>
        <taxon>Dallia</taxon>
    </lineage>
</organism>
<proteinExistence type="predicted"/>
<dbReference type="Proteomes" id="UP001157502">
    <property type="component" value="Chromosome 34"/>
</dbReference>
<name>A0ACC2F547_DALPE</name>
<reference evidence="1" key="1">
    <citation type="submission" date="2021-05" db="EMBL/GenBank/DDBJ databases">
        <authorList>
            <person name="Pan Q."/>
            <person name="Jouanno E."/>
            <person name="Zahm M."/>
            <person name="Klopp C."/>
            <person name="Cabau C."/>
            <person name="Louis A."/>
            <person name="Berthelot C."/>
            <person name="Parey E."/>
            <person name="Roest Crollius H."/>
            <person name="Montfort J."/>
            <person name="Robinson-Rechavi M."/>
            <person name="Bouchez O."/>
            <person name="Lampietro C."/>
            <person name="Lopez Roques C."/>
            <person name="Donnadieu C."/>
            <person name="Postlethwait J."/>
            <person name="Bobe J."/>
            <person name="Dillon D."/>
            <person name="Chandos A."/>
            <person name="von Hippel F."/>
            <person name="Guiguen Y."/>
        </authorList>
    </citation>
    <scope>NUCLEOTIDE SEQUENCE</scope>
    <source>
        <strain evidence="1">YG-Jan2019</strain>
    </source>
</reference>
<sequence length="54" mass="6049">MTSGGLGQFRPEGTSYIGLEMVEETWNWIKERARAIRCIEMTEPENGTTSAAIE</sequence>
<keyword evidence="2" id="KW-1185">Reference proteome</keyword>
<evidence type="ECO:0000313" key="2">
    <source>
        <dbReference type="Proteomes" id="UP001157502"/>
    </source>
</evidence>
<protein>
    <submittedName>
        <fullName evidence="1">Uncharacterized protein</fullName>
    </submittedName>
</protein>
<comment type="caution">
    <text evidence="1">The sequence shown here is derived from an EMBL/GenBank/DDBJ whole genome shotgun (WGS) entry which is preliminary data.</text>
</comment>
<accession>A0ACC2F547</accession>
<gene>
    <name evidence="1" type="ORF">DPEC_G00340340</name>
</gene>
<dbReference type="EMBL" id="CM055761">
    <property type="protein sequence ID" value="KAJ7986482.1"/>
    <property type="molecule type" value="Genomic_DNA"/>
</dbReference>